<keyword evidence="1" id="KW-1133">Transmembrane helix</keyword>
<organism evidence="2 3">
    <name type="scientific">Legionella sainthelensi</name>
    <dbReference type="NCBI Taxonomy" id="28087"/>
    <lineage>
        <taxon>Bacteria</taxon>
        <taxon>Pseudomonadati</taxon>
        <taxon>Pseudomonadota</taxon>
        <taxon>Gammaproteobacteria</taxon>
        <taxon>Legionellales</taxon>
        <taxon>Legionellaceae</taxon>
        <taxon>Legionella</taxon>
    </lineage>
</organism>
<dbReference type="eggNOG" id="ENOG5031E6B">
    <property type="taxonomic scope" value="Bacteria"/>
</dbReference>
<dbReference type="PATRIC" id="fig|28087.4.peg.137"/>
<protein>
    <recommendedName>
        <fullName evidence="4">Tfp pilus assembly protein PilX</fullName>
    </recommendedName>
</protein>
<dbReference type="EMBL" id="LNYV01000002">
    <property type="protein sequence ID" value="KTD60378.1"/>
    <property type="molecule type" value="Genomic_DNA"/>
</dbReference>
<dbReference type="STRING" id="28087.Lsai_0128"/>
<reference evidence="2 3" key="1">
    <citation type="submission" date="2015-11" db="EMBL/GenBank/DDBJ databases">
        <title>Genomic analysis of 38 Legionella species identifies large and diverse effector repertoires.</title>
        <authorList>
            <person name="Burstein D."/>
            <person name="Amaro F."/>
            <person name="Zusman T."/>
            <person name="Lifshitz Z."/>
            <person name="Cohen O."/>
            <person name="Gilbert J.A."/>
            <person name="Pupko T."/>
            <person name="Shuman H.A."/>
            <person name="Segal G."/>
        </authorList>
    </citation>
    <scope>NUCLEOTIDE SEQUENCE [LARGE SCALE GENOMIC DNA]</scope>
    <source>
        <strain evidence="2 3">Mt.St.Helens-4</strain>
    </source>
</reference>
<feature type="transmembrane region" description="Helical" evidence="1">
    <location>
        <begin position="6"/>
        <end position="25"/>
    </location>
</feature>
<accession>A0A0W0YU36</accession>
<proteinExistence type="predicted"/>
<keyword evidence="1" id="KW-0472">Membrane</keyword>
<comment type="caution">
    <text evidence="2">The sequence shown here is derived from an EMBL/GenBank/DDBJ whole genome shotgun (WGS) entry which is preliminary data.</text>
</comment>
<dbReference type="AlphaFoldDB" id="A0A0W0YU36"/>
<sequence>MKKERGFIFTVTLLMIMVMSLLLLASMQHILLYYKVINRQEESHKNFYNLEHVARQLSEKYVAFFAPNCVIKEDSQNQILHKLLHHQGCALSNEGLQYEYLIEDLGDFPCLVAPSENRMYATHHQRLSIVQLDKGKPLSFLQVRWIAVGKLAKCFVKEHVIPIGISSWCYLSLN</sequence>
<name>A0A0W0YU36_9GAMM</name>
<keyword evidence="1" id="KW-0812">Transmembrane</keyword>
<evidence type="ECO:0000313" key="2">
    <source>
        <dbReference type="EMBL" id="KTD60378.1"/>
    </source>
</evidence>
<gene>
    <name evidence="2" type="ORF">Lsai_0128</name>
</gene>
<dbReference type="OrthoDB" id="5652060at2"/>
<evidence type="ECO:0000313" key="3">
    <source>
        <dbReference type="Proteomes" id="UP000054621"/>
    </source>
</evidence>
<dbReference type="RefSeq" id="WP_027271695.1">
    <property type="nucleotide sequence ID" value="NZ_CAAAJE010000021.1"/>
</dbReference>
<evidence type="ECO:0008006" key="4">
    <source>
        <dbReference type="Google" id="ProtNLM"/>
    </source>
</evidence>
<evidence type="ECO:0000256" key="1">
    <source>
        <dbReference type="SAM" id="Phobius"/>
    </source>
</evidence>
<dbReference type="Proteomes" id="UP000054621">
    <property type="component" value="Unassembled WGS sequence"/>
</dbReference>